<name>A0A1I0FPE9_9FIRM</name>
<evidence type="ECO:0000313" key="5">
    <source>
        <dbReference type="EMBL" id="SET59973.1"/>
    </source>
</evidence>
<keyword evidence="2" id="KW-0680">Restriction system</keyword>
<dbReference type="PANTHER" id="PTHR30408:SF13">
    <property type="entry name" value="TYPE I RESTRICTION ENZYME HINDI SPECIFICITY SUBUNIT"/>
    <property type="match status" value="1"/>
</dbReference>
<dbReference type="RefSeq" id="WP_092354439.1">
    <property type="nucleotide sequence ID" value="NZ_FOIN01000021.1"/>
</dbReference>
<evidence type="ECO:0000256" key="3">
    <source>
        <dbReference type="ARBA" id="ARBA00023125"/>
    </source>
</evidence>
<dbReference type="PANTHER" id="PTHR30408">
    <property type="entry name" value="TYPE-1 RESTRICTION ENZYME ECOKI SPECIFICITY PROTEIN"/>
    <property type="match status" value="1"/>
</dbReference>
<proteinExistence type="inferred from homology"/>
<accession>A0A1I0FPE9</accession>
<dbReference type="Gene3D" id="3.90.220.20">
    <property type="entry name" value="DNA methylase specificity domains"/>
    <property type="match status" value="1"/>
</dbReference>
<dbReference type="InterPro" id="IPR000055">
    <property type="entry name" value="Restrct_endonuc_typeI_TRD"/>
</dbReference>
<organism evidence="5 6">
    <name type="scientific">Thomasclavelia cocleata</name>
    <dbReference type="NCBI Taxonomy" id="69824"/>
    <lineage>
        <taxon>Bacteria</taxon>
        <taxon>Bacillati</taxon>
        <taxon>Bacillota</taxon>
        <taxon>Erysipelotrichia</taxon>
        <taxon>Erysipelotrichales</taxon>
        <taxon>Coprobacillaceae</taxon>
        <taxon>Thomasclavelia</taxon>
    </lineage>
</organism>
<evidence type="ECO:0000256" key="1">
    <source>
        <dbReference type="ARBA" id="ARBA00010923"/>
    </source>
</evidence>
<dbReference type="Pfam" id="PF01420">
    <property type="entry name" value="Methylase_S"/>
    <property type="match status" value="1"/>
</dbReference>
<dbReference type="AlphaFoldDB" id="A0A1I0FPE9"/>
<dbReference type="SUPFAM" id="SSF116734">
    <property type="entry name" value="DNA methylase specificity domain"/>
    <property type="match status" value="1"/>
</dbReference>
<evidence type="ECO:0000256" key="2">
    <source>
        <dbReference type="ARBA" id="ARBA00022747"/>
    </source>
</evidence>
<gene>
    <name evidence="5" type="ORF">SAMN04489758_1218</name>
</gene>
<keyword evidence="3" id="KW-0238">DNA-binding</keyword>
<sequence>MNINRTKMSLIDYIEMNPRETIAKGCIAKKIGMDKLQPFCRDILEYELAEFNGGSKFRNGDTIMARITPCLENGKTAMVTILDENEVGFGSTEYIVFRAKKGWTIPNFVYYLVCSSVVREPAIKSMVGSSGRQRVQTDIVANLEINFPSLDKQTRISSILKSLDDKIALNNKINNNLVA</sequence>
<dbReference type="GO" id="GO:0003677">
    <property type="term" value="F:DNA binding"/>
    <property type="evidence" value="ECO:0007669"/>
    <property type="project" value="UniProtKB-KW"/>
</dbReference>
<protein>
    <submittedName>
        <fullName evidence="5">Type I restriction enzyme, S subunit</fullName>
    </submittedName>
</protein>
<keyword evidence="6" id="KW-1185">Reference proteome</keyword>
<dbReference type="GO" id="GO:0009307">
    <property type="term" value="P:DNA restriction-modification system"/>
    <property type="evidence" value="ECO:0007669"/>
    <property type="project" value="UniProtKB-KW"/>
</dbReference>
<feature type="domain" description="Type I restriction modification DNA specificity" evidence="4">
    <location>
        <begin position="62"/>
        <end position="177"/>
    </location>
</feature>
<dbReference type="OrthoDB" id="9811611at2"/>
<dbReference type="InterPro" id="IPR052021">
    <property type="entry name" value="Type-I_RS_S_subunit"/>
</dbReference>
<evidence type="ECO:0000259" key="4">
    <source>
        <dbReference type="Pfam" id="PF01420"/>
    </source>
</evidence>
<dbReference type="Proteomes" id="UP000198558">
    <property type="component" value="Unassembled WGS sequence"/>
</dbReference>
<comment type="similarity">
    <text evidence="1">Belongs to the type-I restriction system S methylase family.</text>
</comment>
<evidence type="ECO:0000313" key="6">
    <source>
        <dbReference type="Proteomes" id="UP000198558"/>
    </source>
</evidence>
<dbReference type="InterPro" id="IPR044946">
    <property type="entry name" value="Restrct_endonuc_typeI_TRD_sf"/>
</dbReference>
<dbReference type="GeneID" id="78288694"/>
<reference evidence="6" key="1">
    <citation type="submission" date="2016-10" db="EMBL/GenBank/DDBJ databases">
        <authorList>
            <person name="Varghese N."/>
            <person name="Submissions S."/>
        </authorList>
    </citation>
    <scope>NUCLEOTIDE SEQUENCE [LARGE SCALE GENOMIC DNA]</scope>
    <source>
        <strain evidence="6">DSM 1551</strain>
    </source>
</reference>
<dbReference type="CDD" id="cd17260">
    <property type="entry name" value="RMtype1_S_EcoEI-TRD1-CR1_like"/>
    <property type="match status" value="1"/>
</dbReference>
<dbReference type="EMBL" id="FOIN01000021">
    <property type="protein sequence ID" value="SET59973.1"/>
    <property type="molecule type" value="Genomic_DNA"/>
</dbReference>